<dbReference type="InterPro" id="IPR001387">
    <property type="entry name" value="Cro/C1-type_HTH"/>
</dbReference>
<dbReference type="RefSeq" id="WP_246400228.1">
    <property type="nucleotide sequence ID" value="NZ_JACIDW010000013.1"/>
</dbReference>
<gene>
    <name evidence="5" type="ORF">GGQ67_003612</name>
</gene>
<dbReference type="PROSITE" id="PS50943">
    <property type="entry name" value="HTH_CROC1"/>
    <property type="match status" value="1"/>
</dbReference>
<evidence type="ECO:0000313" key="5">
    <source>
        <dbReference type="EMBL" id="MBB3965931.1"/>
    </source>
</evidence>
<dbReference type="GO" id="GO:0003677">
    <property type="term" value="F:DNA binding"/>
    <property type="evidence" value="ECO:0007669"/>
    <property type="project" value="UniProtKB-KW"/>
</dbReference>
<dbReference type="PANTHER" id="PTHR40661">
    <property type="match status" value="1"/>
</dbReference>
<sequence length="260" mass="28890">MTTENADQIPQSQAISFRMTFPQAADRIPLMARTIQDRIQERMKILNLNPSSTAIKGGLDRATVRKILEDPGLTPTLPTIRKLAIALETTEQWLLSEDGSQPNPVTRSNDIRAASVTMPLPYEMPKDVPVMGTAAGSHLKGAFQLQMGDPVDYVRRPPTLMHAKNIYSLYVEGESMVPQFWPADLLFVNPDKPVRTGDAVVIQVQQSAEGHFEATLGILLKRTAEWIVIQKHNPKAEVQIARSTVVHIHKVLTPNEIYGV</sequence>
<keyword evidence="1" id="KW-0805">Transcription regulation</keyword>
<feature type="domain" description="HTH cro/C1-type" evidence="4">
    <location>
        <begin position="39"/>
        <end position="94"/>
    </location>
</feature>
<evidence type="ECO:0000313" key="6">
    <source>
        <dbReference type="Proteomes" id="UP000582090"/>
    </source>
</evidence>
<dbReference type="EMBL" id="JACIDW010000013">
    <property type="protein sequence ID" value="MBB3965931.1"/>
    <property type="molecule type" value="Genomic_DNA"/>
</dbReference>
<evidence type="ECO:0000256" key="1">
    <source>
        <dbReference type="ARBA" id="ARBA00023015"/>
    </source>
</evidence>
<evidence type="ECO:0000256" key="3">
    <source>
        <dbReference type="ARBA" id="ARBA00023163"/>
    </source>
</evidence>
<dbReference type="Proteomes" id="UP000582090">
    <property type="component" value="Unassembled WGS sequence"/>
</dbReference>
<dbReference type="SMART" id="SM00530">
    <property type="entry name" value="HTH_XRE"/>
    <property type="match status" value="1"/>
</dbReference>
<keyword evidence="3" id="KW-0804">Transcription</keyword>
<reference evidence="5 6" key="1">
    <citation type="submission" date="2020-08" db="EMBL/GenBank/DDBJ databases">
        <title>Genomic Encyclopedia of Type Strains, Phase IV (KMG-IV): sequencing the most valuable type-strain genomes for metagenomic binning, comparative biology and taxonomic classification.</title>
        <authorList>
            <person name="Goeker M."/>
        </authorList>
    </citation>
    <scope>NUCLEOTIDE SEQUENCE [LARGE SCALE GENOMIC DNA]</scope>
    <source>
        <strain evidence="5 6">DSM 26575</strain>
    </source>
</reference>
<dbReference type="Gene3D" id="2.10.109.10">
    <property type="entry name" value="Umud Fragment, subunit A"/>
    <property type="match status" value="1"/>
</dbReference>
<proteinExistence type="predicted"/>
<dbReference type="InterPro" id="IPR010982">
    <property type="entry name" value="Lambda_DNA-bd_dom_sf"/>
</dbReference>
<evidence type="ECO:0000259" key="4">
    <source>
        <dbReference type="PROSITE" id="PS50943"/>
    </source>
</evidence>
<name>A0A7W6D0E3_9HYPH</name>
<accession>A0A7W6D0E3</accession>
<keyword evidence="2" id="KW-0238">DNA-binding</keyword>
<comment type="caution">
    <text evidence="5">The sequence shown here is derived from an EMBL/GenBank/DDBJ whole genome shotgun (WGS) entry which is preliminary data.</text>
</comment>
<dbReference type="InterPro" id="IPR039418">
    <property type="entry name" value="LexA-like"/>
</dbReference>
<keyword evidence="6" id="KW-1185">Reference proteome</keyword>
<protein>
    <submittedName>
        <fullName evidence="5">Phage repressor protein C with HTH and peptisase S24 domain</fullName>
    </submittedName>
</protein>
<dbReference type="AlphaFoldDB" id="A0A7W6D0E3"/>
<dbReference type="SUPFAM" id="SSF47413">
    <property type="entry name" value="lambda repressor-like DNA-binding domains"/>
    <property type="match status" value="1"/>
</dbReference>
<dbReference type="Gene3D" id="1.10.260.40">
    <property type="entry name" value="lambda repressor-like DNA-binding domains"/>
    <property type="match status" value="1"/>
</dbReference>
<dbReference type="InterPro" id="IPR036286">
    <property type="entry name" value="LexA/Signal_pep-like_sf"/>
</dbReference>
<organism evidence="5 6">
    <name type="scientific">Rhizobium metallidurans</name>
    <dbReference type="NCBI Taxonomy" id="1265931"/>
    <lineage>
        <taxon>Bacteria</taxon>
        <taxon>Pseudomonadati</taxon>
        <taxon>Pseudomonadota</taxon>
        <taxon>Alphaproteobacteria</taxon>
        <taxon>Hyphomicrobiales</taxon>
        <taxon>Rhizobiaceae</taxon>
        <taxon>Rhizobium/Agrobacterium group</taxon>
        <taxon>Rhizobium</taxon>
    </lineage>
</organism>
<dbReference type="SUPFAM" id="SSF51306">
    <property type="entry name" value="LexA/Signal peptidase"/>
    <property type="match status" value="1"/>
</dbReference>
<dbReference type="PANTHER" id="PTHR40661:SF3">
    <property type="entry name" value="FELS-1 PROPHAGE TRANSCRIPTIONAL REGULATOR"/>
    <property type="match status" value="1"/>
</dbReference>
<evidence type="ECO:0000256" key="2">
    <source>
        <dbReference type="ARBA" id="ARBA00023125"/>
    </source>
</evidence>
<dbReference type="Pfam" id="PF00717">
    <property type="entry name" value="Peptidase_S24"/>
    <property type="match status" value="1"/>
</dbReference>
<dbReference type="CDD" id="cd06529">
    <property type="entry name" value="S24_LexA-like"/>
    <property type="match status" value="1"/>
</dbReference>
<dbReference type="InterPro" id="IPR015927">
    <property type="entry name" value="Peptidase_S24_S26A/B/C"/>
</dbReference>